<evidence type="ECO:0000313" key="5">
    <source>
        <dbReference type="Proteomes" id="UP001595715"/>
    </source>
</evidence>
<protein>
    <submittedName>
        <fullName evidence="4">Adenylyltransferase/cytidyltransferase family protein</fullName>
    </submittedName>
</protein>
<dbReference type="InterPro" id="IPR004821">
    <property type="entry name" value="Cyt_trans-like"/>
</dbReference>
<evidence type="ECO:0000259" key="3">
    <source>
        <dbReference type="Pfam" id="PF01467"/>
    </source>
</evidence>
<dbReference type="PANTHER" id="PTHR21342:SF0">
    <property type="entry name" value="BIFUNCTIONAL NMN ADENYLYLTRANSFERASE_NUDIX HYDROLASE"/>
    <property type="match status" value="1"/>
</dbReference>
<dbReference type="RefSeq" id="WP_377720379.1">
    <property type="nucleotide sequence ID" value="NZ_JBHSAM010000028.1"/>
</dbReference>
<dbReference type="InterPro" id="IPR014729">
    <property type="entry name" value="Rossmann-like_a/b/a_fold"/>
</dbReference>
<accession>A0ABV8K6Y8</accession>
<sequence>MTKPFQFGFIIGRFQPVHRGHEKLIDAALAIAERVLVVIGSAQESGTARNPFTAGEREQWLRCIYGERIHVLALPDLTNENDHSRSWGDYLLNAVECYGASQGWPALDLIIEGDENGRGSWFAEDRVHRLGRLTFPRPEGALSATWLRTRIREGREEAWERQVHPALIESYRELRGRLLALRDLS</sequence>
<proteinExistence type="predicted"/>
<name>A0ABV8K6Y8_9BACL</name>
<evidence type="ECO:0000313" key="4">
    <source>
        <dbReference type="EMBL" id="MFC4101781.1"/>
    </source>
</evidence>
<gene>
    <name evidence="4" type="ORF">ACFOZ8_19215</name>
</gene>
<dbReference type="EMBL" id="JBHSAM010000028">
    <property type="protein sequence ID" value="MFC4101781.1"/>
    <property type="molecule type" value="Genomic_DNA"/>
</dbReference>
<keyword evidence="2 4" id="KW-0548">Nucleotidyltransferase</keyword>
<dbReference type="Pfam" id="PF01467">
    <property type="entry name" value="CTP_transf_like"/>
    <property type="match status" value="1"/>
</dbReference>
<organism evidence="4 5">
    <name type="scientific">Paenibacillus xanthanilyticus</name>
    <dbReference type="NCBI Taxonomy" id="1783531"/>
    <lineage>
        <taxon>Bacteria</taxon>
        <taxon>Bacillati</taxon>
        <taxon>Bacillota</taxon>
        <taxon>Bacilli</taxon>
        <taxon>Bacillales</taxon>
        <taxon>Paenibacillaceae</taxon>
        <taxon>Paenibacillus</taxon>
    </lineage>
</organism>
<dbReference type="PANTHER" id="PTHR21342">
    <property type="entry name" value="PHOSPHOPANTETHEINE ADENYLYLTRANSFERASE"/>
    <property type="match status" value="1"/>
</dbReference>
<dbReference type="Proteomes" id="UP001595715">
    <property type="component" value="Unassembled WGS sequence"/>
</dbReference>
<keyword evidence="5" id="KW-1185">Reference proteome</keyword>
<dbReference type="NCBIfam" id="TIGR00125">
    <property type="entry name" value="cyt_tran_rel"/>
    <property type="match status" value="1"/>
</dbReference>
<reference evidence="5" key="1">
    <citation type="journal article" date="2019" name="Int. J. Syst. Evol. Microbiol.">
        <title>The Global Catalogue of Microorganisms (GCM) 10K type strain sequencing project: providing services to taxonomists for standard genome sequencing and annotation.</title>
        <authorList>
            <consortium name="The Broad Institute Genomics Platform"/>
            <consortium name="The Broad Institute Genome Sequencing Center for Infectious Disease"/>
            <person name="Wu L."/>
            <person name="Ma J."/>
        </authorList>
    </citation>
    <scope>NUCLEOTIDE SEQUENCE [LARGE SCALE GENOMIC DNA]</scope>
    <source>
        <strain evidence="5">IBRC-M 10987</strain>
    </source>
</reference>
<dbReference type="SUPFAM" id="SSF52374">
    <property type="entry name" value="Nucleotidylyl transferase"/>
    <property type="match status" value="1"/>
</dbReference>
<comment type="caution">
    <text evidence="4">The sequence shown here is derived from an EMBL/GenBank/DDBJ whole genome shotgun (WGS) entry which is preliminary data.</text>
</comment>
<keyword evidence="1" id="KW-0808">Transferase</keyword>
<feature type="domain" description="Cytidyltransferase-like" evidence="3">
    <location>
        <begin position="10"/>
        <end position="70"/>
    </location>
</feature>
<evidence type="ECO:0000256" key="1">
    <source>
        <dbReference type="ARBA" id="ARBA00022679"/>
    </source>
</evidence>
<evidence type="ECO:0000256" key="2">
    <source>
        <dbReference type="ARBA" id="ARBA00022695"/>
    </source>
</evidence>
<dbReference type="Gene3D" id="3.40.50.620">
    <property type="entry name" value="HUPs"/>
    <property type="match status" value="1"/>
</dbReference>
<dbReference type="GO" id="GO:0016779">
    <property type="term" value="F:nucleotidyltransferase activity"/>
    <property type="evidence" value="ECO:0007669"/>
    <property type="project" value="UniProtKB-KW"/>
</dbReference>